<dbReference type="AlphaFoldDB" id="A0A7C9TRP6"/>
<evidence type="ECO:0000259" key="2">
    <source>
        <dbReference type="SMART" id="SM00014"/>
    </source>
</evidence>
<dbReference type="PANTHER" id="PTHR14969">
    <property type="entry name" value="SPHINGOSINE-1-PHOSPHATE PHOSPHOHYDROLASE"/>
    <property type="match status" value="1"/>
</dbReference>
<sequence length="247" mass="27040">MTATTEDAGRLRRFHEKFMVEERRMPASAKRRLYLWSIILVAVGLVAFIVILTSVLGKDDLSVIDQPIESFMRTLRTPTLTTVMITVAIVFGPIALPIIILVTVLLWGFLAKHAWRPVLLAAGTLTGVIIVQILAPIIGRHRPPIQYMLFGVDHTSSFPSGHVMGACDFLLITTYLVFSRRQHIASTVTGFLVAIVLIALAVVCRVYLGYHWPTDALASVSLSLIVLGGVIALDTRRTAVVDPSLGS</sequence>
<reference evidence="3 4" key="1">
    <citation type="journal article" date="2014" name="Int. J. Syst. Evol. Microbiol.">
        <title>Description of Galbitalea soli gen. nov., sp. nov., and Frondihabitans sucicola sp. nov.</title>
        <authorList>
            <person name="Kim S.J."/>
            <person name="Lim J.M."/>
            <person name="Ahn J.H."/>
            <person name="Weon H.Y."/>
            <person name="Hamada M."/>
            <person name="Suzuki K."/>
            <person name="Ahn T.Y."/>
            <person name="Kwon S.W."/>
        </authorList>
    </citation>
    <scope>NUCLEOTIDE SEQUENCE [LARGE SCALE GENOMIC DNA]</scope>
    <source>
        <strain evidence="3 4">NBRC 108727</strain>
    </source>
</reference>
<organism evidence="3 4">
    <name type="scientific">Galbitalea soli</name>
    <dbReference type="NCBI Taxonomy" id="1268042"/>
    <lineage>
        <taxon>Bacteria</taxon>
        <taxon>Bacillati</taxon>
        <taxon>Actinomycetota</taxon>
        <taxon>Actinomycetes</taxon>
        <taxon>Micrococcales</taxon>
        <taxon>Microbacteriaceae</taxon>
        <taxon>Galbitalea</taxon>
    </lineage>
</organism>
<feature type="transmembrane region" description="Helical" evidence="1">
    <location>
        <begin position="158"/>
        <end position="178"/>
    </location>
</feature>
<keyword evidence="4" id="KW-1185">Reference proteome</keyword>
<protein>
    <submittedName>
        <fullName evidence="3">Phosphatase PAP2 family protein</fullName>
    </submittedName>
</protein>
<keyword evidence="1" id="KW-0472">Membrane</keyword>
<dbReference type="EMBL" id="JAAGWZ010000003">
    <property type="protein sequence ID" value="NEM91839.1"/>
    <property type="molecule type" value="Genomic_DNA"/>
</dbReference>
<gene>
    <name evidence="3" type="ORF">G3T37_10775</name>
</gene>
<keyword evidence="1" id="KW-1133">Transmembrane helix</keyword>
<evidence type="ECO:0000313" key="3">
    <source>
        <dbReference type="EMBL" id="NEM91839.1"/>
    </source>
</evidence>
<feature type="transmembrane region" description="Helical" evidence="1">
    <location>
        <begin position="216"/>
        <end position="233"/>
    </location>
</feature>
<dbReference type="Proteomes" id="UP000479756">
    <property type="component" value="Unassembled WGS sequence"/>
</dbReference>
<evidence type="ECO:0000256" key="1">
    <source>
        <dbReference type="SAM" id="Phobius"/>
    </source>
</evidence>
<dbReference type="SMART" id="SM00014">
    <property type="entry name" value="acidPPc"/>
    <property type="match status" value="1"/>
</dbReference>
<dbReference type="Pfam" id="PF01569">
    <property type="entry name" value="PAP2"/>
    <property type="match status" value="1"/>
</dbReference>
<dbReference type="PANTHER" id="PTHR14969:SF13">
    <property type="entry name" value="AT30094P"/>
    <property type="match status" value="1"/>
</dbReference>
<proteinExistence type="predicted"/>
<feature type="transmembrane region" description="Helical" evidence="1">
    <location>
        <begin position="190"/>
        <end position="210"/>
    </location>
</feature>
<dbReference type="Gene3D" id="1.20.144.10">
    <property type="entry name" value="Phosphatidic acid phosphatase type 2/haloperoxidase"/>
    <property type="match status" value="1"/>
</dbReference>
<dbReference type="SUPFAM" id="SSF48317">
    <property type="entry name" value="Acid phosphatase/Vanadium-dependent haloperoxidase"/>
    <property type="match status" value="1"/>
</dbReference>
<feature type="transmembrane region" description="Helical" evidence="1">
    <location>
        <begin position="83"/>
        <end position="111"/>
    </location>
</feature>
<evidence type="ECO:0000313" key="4">
    <source>
        <dbReference type="Proteomes" id="UP000479756"/>
    </source>
</evidence>
<comment type="caution">
    <text evidence="3">The sequence shown here is derived from an EMBL/GenBank/DDBJ whole genome shotgun (WGS) entry which is preliminary data.</text>
</comment>
<keyword evidence="1" id="KW-0812">Transmembrane</keyword>
<dbReference type="InterPro" id="IPR000326">
    <property type="entry name" value="PAP2/HPO"/>
</dbReference>
<name>A0A7C9TRP6_9MICO</name>
<feature type="transmembrane region" description="Helical" evidence="1">
    <location>
        <begin position="118"/>
        <end position="138"/>
    </location>
</feature>
<feature type="domain" description="Phosphatidic acid phosphatase type 2/haloperoxidase" evidence="2">
    <location>
        <begin position="115"/>
        <end position="231"/>
    </location>
</feature>
<dbReference type="InterPro" id="IPR036938">
    <property type="entry name" value="PAP2/HPO_sf"/>
</dbReference>
<feature type="transmembrane region" description="Helical" evidence="1">
    <location>
        <begin position="33"/>
        <end position="56"/>
    </location>
</feature>
<accession>A0A7C9TRP6</accession>
<dbReference type="CDD" id="cd03392">
    <property type="entry name" value="PAP2_like_2"/>
    <property type="match status" value="1"/>
</dbReference>
<dbReference type="RefSeq" id="WP_163473902.1">
    <property type="nucleotide sequence ID" value="NZ_JAAGWZ010000003.1"/>
</dbReference>